<evidence type="ECO:0000313" key="5">
    <source>
        <dbReference type="EMBL" id="TJZ91214.1"/>
    </source>
</evidence>
<feature type="domain" description="HIRAN" evidence="4">
    <location>
        <begin position="72"/>
        <end position="122"/>
    </location>
</feature>
<comment type="caution">
    <text evidence="5">The sequence shown here is derived from an EMBL/GenBank/DDBJ whole genome shotgun (WGS) entry which is preliminary data.</text>
</comment>
<accession>A0A4U0RSA2</accession>
<keyword evidence="1" id="KW-0479">Metal-binding</keyword>
<keyword evidence="2" id="KW-0378">Hydrolase</keyword>
<gene>
    <name evidence="5" type="ORF">FA743_11835</name>
</gene>
<evidence type="ECO:0000259" key="4">
    <source>
        <dbReference type="Pfam" id="PF08797"/>
    </source>
</evidence>
<dbReference type="OrthoDB" id="7775150at2"/>
<dbReference type="Proteomes" id="UP000309747">
    <property type="component" value="Unassembled WGS sequence"/>
</dbReference>
<dbReference type="Pfam" id="PF08797">
    <property type="entry name" value="HIRAN"/>
    <property type="match status" value="1"/>
</dbReference>
<dbReference type="GO" id="GO:0016818">
    <property type="term" value="F:hydrolase activity, acting on acid anhydrides, in phosphorus-containing anhydrides"/>
    <property type="evidence" value="ECO:0007669"/>
    <property type="project" value="InterPro"/>
</dbReference>
<evidence type="ECO:0000313" key="6">
    <source>
        <dbReference type="Proteomes" id="UP000309747"/>
    </source>
</evidence>
<evidence type="ECO:0000256" key="3">
    <source>
        <dbReference type="SAM" id="MobiDB-lite"/>
    </source>
</evidence>
<dbReference type="GO" id="GO:0008270">
    <property type="term" value="F:zinc ion binding"/>
    <property type="evidence" value="ECO:0007669"/>
    <property type="project" value="InterPro"/>
</dbReference>
<evidence type="ECO:0000256" key="2">
    <source>
        <dbReference type="ARBA" id="ARBA00022801"/>
    </source>
</evidence>
<dbReference type="EMBL" id="SUNI01000011">
    <property type="protein sequence ID" value="TJZ91214.1"/>
    <property type="molecule type" value="Genomic_DNA"/>
</dbReference>
<dbReference type="GO" id="GO:0003676">
    <property type="term" value="F:nucleic acid binding"/>
    <property type="evidence" value="ECO:0007669"/>
    <property type="project" value="InterPro"/>
</dbReference>
<dbReference type="InterPro" id="IPR014905">
    <property type="entry name" value="HIRAN"/>
</dbReference>
<keyword evidence="6" id="KW-1185">Reference proteome</keyword>
<proteinExistence type="predicted"/>
<feature type="region of interest" description="Disordered" evidence="3">
    <location>
        <begin position="1"/>
        <end position="21"/>
    </location>
</feature>
<dbReference type="AlphaFoldDB" id="A0A4U0RSA2"/>
<reference evidence="5 6" key="1">
    <citation type="submission" date="2019-04" db="EMBL/GenBank/DDBJ databases">
        <authorList>
            <person name="Li J."/>
        </authorList>
    </citation>
    <scope>NUCLEOTIDE SEQUENCE [LARGE SCALE GENOMIC DNA]</scope>
    <source>
        <strain evidence="5 6">KCTC 42687</strain>
    </source>
</reference>
<organism evidence="5 6">
    <name type="scientific">Paracoccus gahaiensis</name>
    <dbReference type="NCBI Taxonomy" id="1706839"/>
    <lineage>
        <taxon>Bacteria</taxon>
        <taxon>Pseudomonadati</taxon>
        <taxon>Pseudomonadota</taxon>
        <taxon>Alphaproteobacteria</taxon>
        <taxon>Rhodobacterales</taxon>
        <taxon>Paracoccaceae</taxon>
        <taxon>Paracoccus</taxon>
    </lineage>
</organism>
<protein>
    <recommendedName>
        <fullName evidence="4">HIRAN domain-containing protein</fullName>
    </recommendedName>
</protein>
<evidence type="ECO:0000256" key="1">
    <source>
        <dbReference type="ARBA" id="ARBA00022723"/>
    </source>
</evidence>
<name>A0A4U0RSA2_9RHOB</name>
<dbReference type="Gene3D" id="3.30.70.2330">
    <property type="match status" value="1"/>
</dbReference>
<sequence length="138" mass="15109">MLKYGPIRTPRGPPAARDRAGGEMMERRMMLGLALTAAIPSAALAGRIRPEPIEVLDTYLANPPPDSRAQVAGQSLRLRRVHDWRFDPAAVAVETEQGQRLGYLPPRQAEVLSRLMDHGAQTSARATGSGRIRVLLHL</sequence>